<dbReference type="CDD" id="cd00085">
    <property type="entry name" value="HNHc"/>
    <property type="match status" value="1"/>
</dbReference>
<gene>
    <name evidence="1" type="ORF">H1P_310046</name>
</gene>
<evidence type="ECO:0000313" key="1">
    <source>
        <dbReference type="EMBL" id="VEP15145.1"/>
    </source>
</evidence>
<accession>A0A563VUS2</accession>
<dbReference type="Proteomes" id="UP000320055">
    <property type="component" value="Unassembled WGS sequence"/>
</dbReference>
<evidence type="ECO:0000313" key="2">
    <source>
        <dbReference type="Proteomes" id="UP000320055"/>
    </source>
</evidence>
<dbReference type="InterPro" id="IPR003615">
    <property type="entry name" value="HNH_nuc"/>
</dbReference>
<name>A0A563VUS2_9CYAN</name>
<dbReference type="EMBL" id="CAACVJ010000235">
    <property type="protein sequence ID" value="VEP15145.1"/>
    <property type="molecule type" value="Genomic_DNA"/>
</dbReference>
<proteinExistence type="predicted"/>
<protein>
    <recommendedName>
        <fullName evidence="3">HNH endonuclease</fullName>
    </recommendedName>
</protein>
<sequence>MRRCTIAFIDSDLPSSINFFLGIMNKITKQEQILSPLRELYRKDINQRKAIAEYANSFKLNGVFLRQQADFLVGRLSVYKIECHSLPVKQLTVELVPSSCWFSNVRDHVSKSIWDKLRRATYKQSNYKCEICGGRGSKHPVECHEIWHYDDLKYIQTLKGLTALCPSCHQVKHIGLAGLQGYGEKASAHLALINGWSQSQTDAYLKNVWDIWHERSCHDWSLNFSWLKSHNVTVHPKR</sequence>
<reference evidence="1 2" key="1">
    <citation type="submission" date="2019-01" db="EMBL/GenBank/DDBJ databases">
        <authorList>
            <person name="Brito A."/>
        </authorList>
    </citation>
    <scope>NUCLEOTIDE SEQUENCE [LARGE SCALE GENOMIC DNA]</scope>
    <source>
        <strain evidence="1">1</strain>
    </source>
</reference>
<evidence type="ECO:0008006" key="3">
    <source>
        <dbReference type="Google" id="ProtNLM"/>
    </source>
</evidence>
<dbReference type="AlphaFoldDB" id="A0A563VUS2"/>
<keyword evidence="2" id="KW-1185">Reference proteome</keyword>
<organism evidence="1 2">
    <name type="scientific">Hyella patelloides LEGE 07179</name>
    <dbReference type="NCBI Taxonomy" id="945734"/>
    <lineage>
        <taxon>Bacteria</taxon>
        <taxon>Bacillati</taxon>
        <taxon>Cyanobacteriota</taxon>
        <taxon>Cyanophyceae</taxon>
        <taxon>Pleurocapsales</taxon>
        <taxon>Hyellaceae</taxon>
        <taxon>Hyella</taxon>
    </lineage>
</organism>